<dbReference type="GO" id="GO:0004181">
    <property type="term" value="F:metallocarboxypeptidase activity"/>
    <property type="evidence" value="ECO:0007669"/>
    <property type="project" value="InterPro"/>
</dbReference>
<keyword evidence="3" id="KW-0645">Protease</keyword>
<evidence type="ECO:0000256" key="3">
    <source>
        <dbReference type="ARBA" id="ARBA00022670"/>
    </source>
</evidence>
<protein>
    <submittedName>
        <fullName evidence="9">Zinc carboxypeptidase</fullName>
    </submittedName>
</protein>
<evidence type="ECO:0000256" key="2">
    <source>
        <dbReference type="ARBA" id="ARBA00005988"/>
    </source>
</evidence>
<sequence length="497" mass="57479">MKTKILLILLIYFSHISQGQSIMDKKQFIEQIANKYNSYKEVSIKDRRFKHKDVQALIEKVKNNPLFQVSLLGKSIEGRDISLITLGTGQTKVLLWSQMHGDESTATMALFDIFNFFTQKDESDELKKDLLSKVTLYFIPMLNPDGAEVWKRRNAYEIDLNRDAIRLQSPEAMILKNIRDSINPEFGFNLHDQSIFYTVGNTPKPATISFLAPAFNYEKDINEVRGRAMKLIAELTETLYQFMPNQIAKYNDDFEPRAFGDNIQKWGTSVILIESGGYPNDPEKQYIRKMNFIALMTGIFSIAHQNWEKYQIAQYEAIPFNERLLKSLILRNLSLKKNNKDYKVDVAYLYSEIGIDNDRNFYYKNAIDEIGDLSIYYGYQEVDCVGMTGEEGKVYPKKFSSLQEIKKLNLRDLYKEGYTSVVLEKEKISEDFTTLGINILLNTDKRYKKVGSPLAAMGKNPDIVIRQNGKVRYVVINGFVQDMEKESNTILNSLIYR</sequence>
<keyword evidence="4" id="KW-0378">Hydrolase</keyword>
<dbReference type="PANTHER" id="PTHR11705:SF143">
    <property type="entry name" value="SLL0236 PROTEIN"/>
    <property type="match status" value="1"/>
</dbReference>
<gene>
    <name evidence="9" type="ORF">SAMN04488541_103930</name>
</gene>
<keyword evidence="9" id="KW-0121">Carboxypeptidase</keyword>
<accession>A0A1I2J1S9</accession>
<evidence type="ECO:0000256" key="7">
    <source>
        <dbReference type="PROSITE-ProRule" id="PRU01379"/>
    </source>
</evidence>
<feature type="domain" description="Peptidase M14" evidence="8">
    <location>
        <begin position="35"/>
        <end position="302"/>
    </location>
</feature>
<dbReference type="GO" id="GO:0005615">
    <property type="term" value="C:extracellular space"/>
    <property type="evidence" value="ECO:0007669"/>
    <property type="project" value="TreeGrafter"/>
</dbReference>
<dbReference type="SUPFAM" id="SSF53187">
    <property type="entry name" value="Zn-dependent exopeptidases"/>
    <property type="match status" value="1"/>
</dbReference>
<organism evidence="9 10">
    <name type="scientific">Thermoflexibacter ruber</name>
    <dbReference type="NCBI Taxonomy" id="1003"/>
    <lineage>
        <taxon>Bacteria</taxon>
        <taxon>Pseudomonadati</taxon>
        <taxon>Bacteroidota</taxon>
        <taxon>Cytophagia</taxon>
        <taxon>Cytophagales</taxon>
        <taxon>Thermoflexibacteraceae</taxon>
        <taxon>Thermoflexibacter</taxon>
    </lineage>
</organism>
<dbReference type="GO" id="GO:0006508">
    <property type="term" value="P:proteolysis"/>
    <property type="evidence" value="ECO:0007669"/>
    <property type="project" value="UniProtKB-KW"/>
</dbReference>
<dbReference type="Proteomes" id="UP000199513">
    <property type="component" value="Unassembled WGS sequence"/>
</dbReference>
<evidence type="ECO:0000313" key="10">
    <source>
        <dbReference type="Proteomes" id="UP000199513"/>
    </source>
</evidence>
<comment type="similarity">
    <text evidence="2 7">Belongs to the peptidase M14 family.</text>
</comment>
<reference evidence="9 10" key="1">
    <citation type="submission" date="2016-10" db="EMBL/GenBank/DDBJ databases">
        <authorList>
            <person name="de Groot N.N."/>
        </authorList>
    </citation>
    <scope>NUCLEOTIDE SEQUENCE [LARGE SCALE GENOMIC DNA]</scope>
    <source>
        <strain>GEY</strain>
        <strain evidence="10">DSM 9560</strain>
    </source>
</reference>
<dbReference type="AlphaFoldDB" id="A0A1I2J1S9"/>
<dbReference type="EMBL" id="FONY01000039">
    <property type="protein sequence ID" value="SFF47823.1"/>
    <property type="molecule type" value="Genomic_DNA"/>
</dbReference>
<evidence type="ECO:0000259" key="8">
    <source>
        <dbReference type="PROSITE" id="PS52035"/>
    </source>
</evidence>
<dbReference type="RefSeq" id="WP_091548870.1">
    <property type="nucleotide sequence ID" value="NZ_FONY01000039.1"/>
</dbReference>
<comment type="cofactor">
    <cofactor evidence="1">
        <name>Zn(2+)</name>
        <dbReference type="ChEBI" id="CHEBI:29105"/>
    </cofactor>
</comment>
<evidence type="ECO:0000256" key="5">
    <source>
        <dbReference type="ARBA" id="ARBA00022833"/>
    </source>
</evidence>
<evidence type="ECO:0000256" key="6">
    <source>
        <dbReference type="ARBA" id="ARBA00023049"/>
    </source>
</evidence>
<keyword evidence="10" id="KW-1185">Reference proteome</keyword>
<dbReference type="Gene3D" id="3.40.630.10">
    <property type="entry name" value="Zn peptidases"/>
    <property type="match status" value="1"/>
</dbReference>
<name>A0A1I2J1S9_9BACT</name>
<dbReference type="Pfam" id="PF00246">
    <property type="entry name" value="Peptidase_M14"/>
    <property type="match status" value="1"/>
</dbReference>
<keyword evidence="6" id="KW-0482">Metalloprotease</keyword>
<evidence type="ECO:0000256" key="1">
    <source>
        <dbReference type="ARBA" id="ARBA00001947"/>
    </source>
</evidence>
<dbReference type="OrthoDB" id="1119199at2"/>
<dbReference type="STRING" id="1003.SAMN04488541_103930"/>
<dbReference type="PROSITE" id="PS52035">
    <property type="entry name" value="PEPTIDASE_M14"/>
    <property type="match status" value="1"/>
</dbReference>
<dbReference type="PANTHER" id="PTHR11705">
    <property type="entry name" value="PROTEASE FAMILY M14 CARBOXYPEPTIDASE A,B"/>
    <property type="match status" value="1"/>
</dbReference>
<proteinExistence type="inferred from homology"/>
<dbReference type="InterPro" id="IPR000834">
    <property type="entry name" value="Peptidase_M14"/>
</dbReference>
<evidence type="ECO:0000256" key="4">
    <source>
        <dbReference type="ARBA" id="ARBA00022801"/>
    </source>
</evidence>
<keyword evidence="5" id="KW-0862">Zinc</keyword>
<evidence type="ECO:0000313" key="9">
    <source>
        <dbReference type="EMBL" id="SFF47823.1"/>
    </source>
</evidence>
<feature type="active site" description="Proton donor/acceptor" evidence="7">
    <location>
        <position position="274"/>
    </location>
</feature>
<dbReference type="GO" id="GO:0008270">
    <property type="term" value="F:zinc ion binding"/>
    <property type="evidence" value="ECO:0007669"/>
    <property type="project" value="InterPro"/>
</dbReference>
<dbReference type="SMART" id="SM00631">
    <property type="entry name" value="Zn_pept"/>
    <property type="match status" value="1"/>
</dbReference>